<evidence type="ECO:0000313" key="3">
    <source>
        <dbReference type="Proteomes" id="UP000241421"/>
    </source>
</evidence>
<accession>A0A2U2HDH3</accession>
<feature type="transmembrane region" description="Helical" evidence="1">
    <location>
        <begin position="160"/>
        <end position="180"/>
    </location>
</feature>
<dbReference type="EMBL" id="PXWF02000320">
    <property type="protein sequence ID" value="PWF41065.1"/>
    <property type="molecule type" value="Genomic_DNA"/>
</dbReference>
<proteinExistence type="predicted"/>
<comment type="caution">
    <text evidence="2">The sequence shown here is derived from an EMBL/GenBank/DDBJ whole genome shotgun (WGS) entry which is preliminary data.</text>
</comment>
<keyword evidence="3" id="KW-1185">Reference proteome</keyword>
<keyword evidence="1" id="KW-1133">Transmembrane helix</keyword>
<gene>
    <name evidence="2" type="ORF">C7C56_025410</name>
</gene>
<dbReference type="Proteomes" id="UP000241421">
    <property type="component" value="Unassembled WGS sequence"/>
</dbReference>
<reference evidence="2 3" key="1">
    <citation type="submission" date="2018-04" db="EMBL/GenBank/DDBJ databases">
        <title>Massilia violaceinigra sp. nov., a novel purple-pigmented bacterium isolated from Tianshan glacier, Xinjiang, China.</title>
        <authorList>
            <person name="Wang H."/>
        </authorList>
    </citation>
    <scope>NUCLEOTIDE SEQUENCE [LARGE SCALE GENOMIC DNA]</scope>
    <source>
        <strain evidence="2 3">B448-2</strain>
    </source>
</reference>
<name>A0A2U2HDH3_9BURK</name>
<keyword evidence="1" id="KW-0472">Membrane</keyword>
<keyword evidence="1" id="KW-0812">Transmembrane</keyword>
<evidence type="ECO:0000313" key="2">
    <source>
        <dbReference type="EMBL" id="PWF41065.1"/>
    </source>
</evidence>
<sequence length="193" mass="20743">MVCSGCTKAGMSEARRDHILAGDHGWIDITVHAPASAPATGAGAKACALSYLINGETLLSESAELSGPDENKMPVGYRFAAPAGALKTALVLSHCVGEERMIELPLTLEKDHLATLLFDGKSLVLQQSTPYDPATLDSVRAEINKLHDGETRASGALSTLTWLAMAILVLNLAAFLYMFVRMFLRRRHPPGER</sequence>
<evidence type="ECO:0000256" key="1">
    <source>
        <dbReference type="SAM" id="Phobius"/>
    </source>
</evidence>
<organism evidence="2 3">
    <name type="scientific">Massilia glaciei</name>
    <dbReference type="NCBI Taxonomy" id="1524097"/>
    <lineage>
        <taxon>Bacteria</taxon>
        <taxon>Pseudomonadati</taxon>
        <taxon>Pseudomonadota</taxon>
        <taxon>Betaproteobacteria</taxon>
        <taxon>Burkholderiales</taxon>
        <taxon>Oxalobacteraceae</taxon>
        <taxon>Telluria group</taxon>
        <taxon>Massilia</taxon>
    </lineage>
</organism>
<protein>
    <submittedName>
        <fullName evidence="2">Uncharacterized protein</fullName>
    </submittedName>
</protein>
<dbReference type="AlphaFoldDB" id="A0A2U2HDH3"/>